<organism evidence="2 3">
    <name type="scientific">Salinomyces thailandicus</name>
    <dbReference type="NCBI Taxonomy" id="706561"/>
    <lineage>
        <taxon>Eukaryota</taxon>
        <taxon>Fungi</taxon>
        <taxon>Dikarya</taxon>
        <taxon>Ascomycota</taxon>
        <taxon>Pezizomycotina</taxon>
        <taxon>Dothideomycetes</taxon>
        <taxon>Dothideomycetidae</taxon>
        <taxon>Mycosphaerellales</taxon>
        <taxon>Teratosphaeriaceae</taxon>
        <taxon>Salinomyces</taxon>
    </lineage>
</organism>
<name>A0A4U0TQU8_9PEZI</name>
<protein>
    <submittedName>
        <fullName evidence="2">Uncharacterized protein</fullName>
    </submittedName>
</protein>
<comment type="caution">
    <text evidence="2">The sequence shown here is derived from an EMBL/GenBank/DDBJ whole genome shotgun (WGS) entry which is preliminary data.</text>
</comment>
<feature type="compositionally biased region" description="Low complexity" evidence="1">
    <location>
        <begin position="72"/>
        <end position="84"/>
    </location>
</feature>
<feature type="region of interest" description="Disordered" evidence="1">
    <location>
        <begin position="1"/>
        <end position="130"/>
    </location>
</feature>
<evidence type="ECO:0000256" key="1">
    <source>
        <dbReference type="SAM" id="MobiDB-lite"/>
    </source>
</evidence>
<feature type="compositionally biased region" description="Pro residues" evidence="1">
    <location>
        <begin position="97"/>
        <end position="110"/>
    </location>
</feature>
<keyword evidence="3" id="KW-1185">Reference proteome</keyword>
<feature type="region of interest" description="Disordered" evidence="1">
    <location>
        <begin position="306"/>
        <end position="325"/>
    </location>
</feature>
<accession>A0A4U0TQU8</accession>
<sequence length="362" mass="39344">MTKLTSPPRKSTKINRPCTPDHPSVPSINVTPPQLPHRRRDSGQPASSCRRYVGHHGGLANNSSIPFPTPPSSSRSGSPRSSSPKTLQTRRQDIVRPPTPEPCIPLPTTPHPDLAEQTPPKHLPSPSRLHSNIYKTPPLPPPPTTGPKDHTFAIQTPSHYISAHFSESCTAGSLLHTLSSCGHRVYTHQIEVCAKNCHHPPSLSPSTSNSTANMPNPRTADQAFICPICVGVLMTKEDLWEGEGKEWKASAAFLAEAQRLVWGPPPVGWMENVGVAVLGRGREALRECVEELGRRCFGVEVERTGEGNRENEGGFRGSATEPDLAVQGSGKSRVVFRAGKLPLRVREVAEPRMVVQGLRKLA</sequence>
<proteinExistence type="predicted"/>
<dbReference type="Proteomes" id="UP000308549">
    <property type="component" value="Unassembled WGS sequence"/>
</dbReference>
<reference evidence="2 3" key="1">
    <citation type="submission" date="2017-03" db="EMBL/GenBank/DDBJ databases">
        <title>Genomes of endolithic fungi from Antarctica.</title>
        <authorList>
            <person name="Coleine C."/>
            <person name="Masonjones S."/>
            <person name="Stajich J.E."/>
        </authorList>
    </citation>
    <scope>NUCLEOTIDE SEQUENCE [LARGE SCALE GENOMIC DNA]</scope>
    <source>
        <strain evidence="2 3">CCFEE 6315</strain>
    </source>
</reference>
<evidence type="ECO:0000313" key="3">
    <source>
        <dbReference type="Proteomes" id="UP000308549"/>
    </source>
</evidence>
<dbReference type="EMBL" id="NAJL01000043">
    <property type="protein sequence ID" value="TKA24503.1"/>
    <property type="molecule type" value="Genomic_DNA"/>
</dbReference>
<dbReference type="AlphaFoldDB" id="A0A4U0TQU8"/>
<gene>
    <name evidence="2" type="ORF">B0A50_06660</name>
</gene>
<evidence type="ECO:0000313" key="2">
    <source>
        <dbReference type="EMBL" id="TKA24503.1"/>
    </source>
</evidence>